<dbReference type="CDD" id="cd00009">
    <property type="entry name" value="AAA"/>
    <property type="match status" value="1"/>
</dbReference>
<dbReference type="EMBL" id="CP022278">
    <property type="protein sequence ID" value="ASK27943.1"/>
    <property type="molecule type" value="Genomic_DNA"/>
</dbReference>
<dbReference type="InterPro" id="IPR047661">
    <property type="entry name" value="IstB"/>
</dbReference>
<dbReference type="EMBL" id="CP022278">
    <property type="protein sequence ID" value="ASK26981.1"/>
    <property type="molecule type" value="Genomic_DNA"/>
</dbReference>
<dbReference type="SUPFAM" id="SSF52540">
    <property type="entry name" value="P-loop containing nucleoside triphosphate hydrolases"/>
    <property type="match status" value="1"/>
</dbReference>
<evidence type="ECO:0000259" key="4">
    <source>
        <dbReference type="SMART" id="SM00382"/>
    </source>
</evidence>
<dbReference type="GO" id="GO:0005524">
    <property type="term" value="F:ATP binding"/>
    <property type="evidence" value="ECO:0007669"/>
    <property type="project" value="UniProtKB-KW"/>
</dbReference>
<dbReference type="KEGG" id="nei:BG910_03820"/>
<dbReference type="KEGG" id="nei:BG910_01400"/>
<evidence type="ECO:0000313" key="6">
    <source>
        <dbReference type="EMBL" id="ASK26981.1"/>
    </source>
</evidence>
<dbReference type="InterPro" id="IPR002611">
    <property type="entry name" value="IstB_ATP-bd"/>
</dbReference>
<accession>A0A220S0H9</accession>
<evidence type="ECO:0000313" key="5">
    <source>
        <dbReference type="EMBL" id="ASK26578.1"/>
    </source>
</evidence>
<keyword evidence="3" id="KW-0067">ATP-binding</keyword>
<dbReference type="PANTHER" id="PTHR30050:SF4">
    <property type="entry name" value="ATP-BINDING PROTEIN RV3427C IN INSERTION SEQUENCE-RELATED"/>
    <property type="match status" value="1"/>
</dbReference>
<gene>
    <name evidence="5" type="ORF">BG910_01400</name>
    <name evidence="6" type="ORF">BG910_03820</name>
    <name evidence="7" type="ORF">BG910_06610</name>
    <name evidence="8" type="ORF">BG910_09565</name>
    <name evidence="9" type="ORF">BG910_10965</name>
</gene>
<comment type="similarity">
    <text evidence="1">Belongs to the IS21/IS1162 putative ATP-binding protein family.</text>
</comment>
<feature type="domain" description="AAA+ ATPase" evidence="4">
    <location>
        <begin position="97"/>
        <end position="233"/>
    </location>
</feature>
<sequence>MQHERLVGLLKELKLGAMAEQWDEIVVDGIRRKRGTLDILERLLTAEHIAKTARSTQNRISQARFPQHRSLADFDFEQSLIHRPALELLLGGGYIRQKRNVVLVGGPGTGKTHIATALGIEAATQGFRVRFWNVLDLVNKLEADKDEGRLKLTEQQCRYDLLILDELGYLPFSQKGGALLFHLMSQLHERTSIVMTTNLAFSEWVKLFMDEKMTGALLDRLTYCCDIFETGNDSYRMKHRS</sequence>
<evidence type="ECO:0000313" key="7">
    <source>
        <dbReference type="EMBL" id="ASK27455.1"/>
    </source>
</evidence>
<dbReference type="InterPro" id="IPR003593">
    <property type="entry name" value="AAA+_ATPase"/>
</dbReference>
<protein>
    <submittedName>
        <fullName evidence="6">Transposase</fullName>
    </submittedName>
</protein>
<dbReference type="NCBIfam" id="NF038214">
    <property type="entry name" value="IS21_help_AAA"/>
    <property type="match status" value="1"/>
</dbReference>
<dbReference type="Gene3D" id="3.40.50.300">
    <property type="entry name" value="P-loop containing nucleotide triphosphate hydrolases"/>
    <property type="match status" value="1"/>
</dbReference>
<dbReference type="KEGG" id="nei:BG910_06610"/>
<dbReference type="KEGG" id="nei:BG910_10965"/>
<dbReference type="InterPro" id="IPR027417">
    <property type="entry name" value="P-loop_NTPase"/>
</dbReference>
<dbReference type="SMART" id="SM00382">
    <property type="entry name" value="AAA"/>
    <property type="match status" value="1"/>
</dbReference>
<evidence type="ECO:0000313" key="10">
    <source>
        <dbReference type="Proteomes" id="UP000198238"/>
    </source>
</evidence>
<reference evidence="6 10" key="1">
    <citation type="submission" date="2017-06" db="EMBL/GenBank/DDBJ databases">
        <title>Neisseria chenwenguii sp. nov., isolated from the intestinal contents of Tibetan Plateau Pika in Yushu, Qinghai Province, China.</title>
        <authorList>
            <person name="Zhang G."/>
        </authorList>
    </citation>
    <scope>NUCLEOTIDE SEQUENCE [LARGE SCALE GENOMIC DNA]</scope>
    <source>
        <strain evidence="6 10">10023</strain>
    </source>
</reference>
<organism evidence="6 10">
    <name type="scientific">Neisseria chenwenguii</name>
    <dbReference type="NCBI Taxonomy" id="1853278"/>
    <lineage>
        <taxon>Bacteria</taxon>
        <taxon>Pseudomonadati</taxon>
        <taxon>Pseudomonadota</taxon>
        <taxon>Betaproteobacteria</taxon>
        <taxon>Neisseriales</taxon>
        <taxon>Neisseriaceae</taxon>
        <taxon>Neisseria</taxon>
    </lineage>
</organism>
<dbReference type="EMBL" id="CP022278">
    <property type="protein sequence ID" value="ASK26578.1"/>
    <property type="molecule type" value="Genomic_DNA"/>
</dbReference>
<dbReference type="KEGG" id="nei:BG910_09565"/>
<dbReference type="EMBL" id="CP022278">
    <property type="protein sequence ID" value="ASK28180.1"/>
    <property type="molecule type" value="Genomic_DNA"/>
</dbReference>
<dbReference type="GO" id="GO:0006260">
    <property type="term" value="P:DNA replication"/>
    <property type="evidence" value="ECO:0007669"/>
    <property type="project" value="TreeGrafter"/>
</dbReference>
<dbReference type="Pfam" id="PF01695">
    <property type="entry name" value="IstB_IS21"/>
    <property type="match status" value="1"/>
</dbReference>
<dbReference type="EMBL" id="CP022278">
    <property type="protein sequence ID" value="ASK27455.1"/>
    <property type="molecule type" value="Genomic_DNA"/>
</dbReference>
<dbReference type="PIRSF" id="PIRSF003073">
    <property type="entry name" value="DNAC_TnpB_IstB"/>
    <property type="match status" value="1"/>
</dbReference>
<evidence type="ECO:0000256" key="3">
    <source>
        <dbReference type="ARBA" id="ARBA00022840"/>
    </source>
</evidence>
<dbReference type="PANTHER" id="PTHR30050">
    <property type="entry name" value="CHROMOSOMAL REPLICATION INITIATOR PROTEIN DNAA"/>
    <property type="match status" value="1"/>
</dbReference>
<evidence type="ECO:0000313" key="8">
    <source>
        <dbReference type="EMBL" id="ASK27943.1"/>
    </source>
</evidence>
<dbReference type="Proteomes" id="UP000198238">
    <property type="component" value="Chromosome"/>
</dbReference>
<keyword evidence="2" id="KW-0547">Nucleotide-binding</keyword>
<proteinExistence type="inferred from homology"/>
<dbReference type="AlphaFoldDB" id="A0A220S0H9"/>
<keyword evidence="10" id="KW-1185">Reference proteome</keyword>
<evidence type="ECO:0000256" key="1">
    <source>
        <dbReference type="ARBA" id="ARBA00008059"/>
    </source>
</evidence>
<name>A0A220S0H9_9NEIS</name>
<evidence type="ECO:0000256" key="2">
    <source>
        <dbReference type="ARBA" id="ARBA00022741"/>
    </source>
</evidence>
<dbReference type="InterPro" id="IPR028350">
    <property type="entry name" value="DNAC/IstB-like"/>
</dbReference>
<evidence type="ECO:0000313" key="9">
    <source>
        <dbReference type="EMBL" id="ASK28180.1"/>
    </source>
</evidence>